<dbReference type="PANTHER" id="PTHR35813">
    <property type="entry name" value="INNER MEMBRANE PROTEIN YBAN"/>
    <property type="match status" value="1"/>
</dbReference>
<keyword evidence="1" id="KW-1133">Transmembrane helix</keyword>
<gene>
    <name evidence="2" type="ORF">DAY19_00780</name>
</gene>
<dbReference type="Proteomes" id="UP000443582">
    <property type="component" value="Unassembled WGS sequence"/>
</dbReference>
<dbReference type="Pfam" id="PF04304">
    <property type="entry name" value="DUF454"/>
    <property type="match status" value="1"/>
</dbReference>
<name>A0ABY0IHB3_9BACT</name>
<keyword evidence="1" id="KW-0812">Transmembrane</keyword>
<evidence type="ECO:0000313" key="2">
    <source>
        <dbReference type="EMBL" id="RZF22334.1"/>
    </source>
</evidence>
<evidence type="ECO:0000256" key="1">
    <source>
        <dbReference type="SAM" id="Phobius"/>
    </source>
</evidence>
<protein>
    <submittedName>
        <fullName evidence="2">DUF454 domain-containing protein</fullName>
    </submittedName>
</protein>
<keyword evidence="3" id="KW-1185">Reference proteome</keyword>
<feature type="transmembrane region" description="Helical" evidence="1">
    <location>
        <begin position="7"/>
        <end position="30"/>
    </location>
</feature>
<dbReference type="PANTHER" id="PTHR35813:SF1">
    <property type="entry name" value="INNER MEMBRANE PROTEIN YBAN"/>
    <property type="match status" value="1"/>
</dbReference>
<comment type="caution">
    <text evidence="2">The sequence shown here is derived from an EMBL/GenBank/DDBJ whole genome shotgun (WGS) entry which is preliminary data.</text>
</comment>
<feature type="transmembrane region" description="Helical" evidence="1">
    <location>
        <begin position="79"/>
        <end position="96"/>
    </location>
</feature>
<dbReference type="RefSeq" id="WP_114705279.1">
    <property type="nucleotide sequence ID" value="NZ_QDKL01000001.1"/>
</dbReference>
<dbReference type="InterPro" id="IPR007401">
    <property type="entry name" value="DUF454"/>
</dbReference>
<dbReference type="EMBL" id="QDKL01000001">
    <property type="protein sequence ID" value="RZF22334.1"/>
    <property type="molecule type" value="Genomic_DNA"/>
</dbReference>
<reference evidence="3" key="1">
    <citation type="journal article" date="2019" name="Int. J. Syst. Evol. Microbiol.">
        <title>Halobacteriovorax valvorus sp. nov., a novel prokaryotic predator isolated from coastal seawater of China.</title>
        <authorList>
            <person name="Chen M.-X."/>
        </authorList>
    </citation>
    <scope>NUCLEOTIDE SEQUENCE [LARGE SCALE GENOMIC DNA]</scope>
    <source>
        <strain evidence="3">BL9</strain>
    </source>
</reference>
<proteinExistence type="predicted"/>
<accession>A0ABY0IHB3</accession>
<organism evidence="2 3">
    <name type="scientific">Halobacteriovorax vibrionivorans</name>
    <dbReference type="NCBI Taxonomy" id="2152716"/>
    <lineage>
        <taxon>Bacteria</taxon>
        <taxon>Pseudomonadati</taxon>
        <taxon>Bdellovibrionota</taxon>
        <taxon>Bacteriovoracia</taxon>
        <taxon>Bacteriovoracales</taxon>
        <taxon>Halobacteriovoraceae</taxon>
        <taxon>Halobacteriovorax</taxon>
    </lineage>
</organism>
<keyword evidence="1" id="KW-0472">Membrane</keyword>
<feature type="transmembrane region" description="Helical" evidence="1">
    <location>
        <begin position="102"/>
        <end position="119"/>
    </location>
</feature>
<sequence length="125" mass="14175">MINQSKRIIYLSFGIAFVALAIIGVFLPLIPTTPFLLLSAYCFSRSSEKYYQWLLNHKIFGEIITDWNKYGVVSIKSKIIAISMIIALFSYSLIYVDVAPTIKVIISLIGLSIITFLLTRPSHRK</sequence>
<evidence type="ECO:0000313" key="3">
    <source>
        <dbReference type="Proteomes" id="UP000443582"/>
    </source>
</evidence>
<dbReference type="PIRSF" id="PIRSF016789">
    <property type="entry name" value="DUF454"/>
    <property type="match status" value="1"/>
</dbReference>